<protein>
    <submittedName>
        <fullName evidence="1">Uncharacterized protein</fullName>
    </submittedName>
</protein>
<dbReference type="AlphaFoldDB" id="L7CLV4"/>
<evidence type="ECO:0000313" key="1">
    <source>
        <dbReference type="EMBL" id="ELP34597.1"/>
    </source>
</evidence>
<evidence type="ECO:0000313" key="2">
    <source>
        <dbReference type="Proteomes" id="UP000010959"/>
    </source>
</evidence>
<dbReference type="EMBL" id="AMWG01000028">
    <property type="protein sequence ID" value="ELP34597.1"/>
    <property type="molecule type" value="Genomic_DNA"/>
</dbReference>
<sequence>MLWDDGCEPLMICAGRDPDIVSHPRKAHGITTKIGMGIDRLSMERMIEIISRN</sequence>
<accession>L7CLV4</accession>
<reference evidence="1 2" key="1">
    <citation type="journal article" date="2013" name="Mar. Genomics">
        <title>Expression of sulfatases in Rhodopirellula baltica and the diversity of sulfatases in the genus Rhodopirellula.</title>
        <authorList>
            <person name="Wegner C.E."/>
            <person name="Richter-Heitmann T."/>
            <person name="Klindworth A."/>
            <person name="Klockow C."/>
            <person name="Richter M."/>
            <person name="Achstetter T."/>
            <person name="Glockner F.O."/>
            <person name="Harder J."/>
        </authorList>
    </citation>
    <scope>NUCLEOTIDE SEQUENCE [LARGE SCALE GENOMIC DNA]</scope>
    <source>
        <strain evidence="1 2">SWK14</strain>
    </source>
</reference>
<organism evidence="1 2">
    <name type="scientific">Rhodopirellula baltica SWK14</name>
    <dbReference type="NCBI Taxonomy" id="993516"/>
    <lineage>
        <taxon>Bacteria</taxon>
        <taxon>Pseudomonadati</taxon>
        <taxon>Planctomycetota</taxon>
        <taxon>Planctomycetia</taxon>
        <taxon>Pirellulales</taxon>
        <taxon>Pirellulaceae</taxon>
        <taxon>Rhodopirellula</taxon>
    </lineage>
</organism>
<comment type="caution">
    <text evidence="1">The sequence shown here is derived from an EMBL/GenBank/DDBJ whole genome shotgun (WGS) entry which is preliminary data.</text>
</comment>
<proteinExistence type="predicted"/>
<gene>
    <name evidence="1" type="ORF">RBSWK_01496</name>
</gene>
<dbReference type="Proteomes" id="UP000010959">
    <property type="component" value="Unassembled WGS sequence"/>
</dbReference>
<name>L7CLV4_RHOBT</name>